<comment type="caution">
    <text evidence="2">The sequence shown here is derived from an EMBL/GenBank/DDBJ whole genome shotgun (WGS) entry which is preliminary data.</text>
</comment>
<protein>
    <submittedName>
        <fullName evidence="2">Uncharacterized protein</fullName>
    </submittedName>
</protein>
<accession>A0A540L6E3</accession>
<evidence type="ECO:0000256" key="1">
    <source>
        <dbReference type="SAM" id="MobiDB-lite"/>
    </source>
</evidence>
<evidence type="ECO:0000313" key="3">
    <source>
        <dbReference type="Proteomes" id="UP000315295"/>
    </source>
</evidence>
<keyword evidence="3" id="KW-1185">Reference proteome</keyword>
<feature type="compositionally biased region" description="Basic and acidic residues" evidence="1">
    <location>
        <begin position="68"/>
        <end position="101"/>
    </location>
</feature>
<reference evidence="2 3" key="1">
    <citation type="journal article" date="2019" name="G3 (Bethesda)">
        <title>Sequencing of a Wild Apple (Malus baccata) Genome Unravels the Differences Between Cultivated and Wild Apple Species Regarding Disease Resistance and Cold Tolerance.</title>
        <authorList>
            <person name="Chen X."/>
        </authorList>
    </citation>
    <scope>NUCLEOTIDE SEQUENCE [LARGE SCALE GENOMIC DNA]</scope>
    <source>
        <strain evidence="3">cv. Shandingzi</strain>
        <tissue evidence="2">Leaves</tissue>
    </source>
</reference>
<dbReference type="EMBL" id="VIEB01000745">
    <property type="protein sequence ID" value="TQD81919.1"/>
    <property type="molecule type" value="Genomic_DNA"/>
</dbReference>
<feature type="region of interest" description="Disordered" evidence="1">
    <location>
        <begin position="66"/>
        <end position="112"/>
    </location>
</feature>
<evidence type="ECO:0000313" key="2">
    <source>
        <dbReference type="EMBL" id="TQD81919.1"/>
    </source>
</evidence>
<dbReference type="AlphaFoldDB" id="A0A540L6E3"/>
<feature type="compositionally biased region" description="Gly residues" evidence="1">
    <location>
        <begin position="102"/>
        <end position="112"/>
    </location>
</feature>
<dbReference type="Proteomes" id="UP000315295">
    <property type="component" value="Unassembled WGS sequence"/>
</dbReference>
<proteinExistence type="predicted"/>
<sequence length="112" mass="11895">MVAPARCLILTAHQSTRFVGLWRHSCTVRSVAEESSSSSSSLDVGDDEVIPETAILPEKWSVKMNDSIGKRREEGPGNLRRQSDKGVGERVGERTVVKRGGDGGGGGGEEGS</sequence>
<gene>
    <name evidence="2" type="ORF">C1H46_032522</name>
</gene>
<name>A0A540L6E3_MALBA</name>
<organism evidence="2 3">
    <name type="scientific">Malus baccata</name>
    <name type="common">Siberian crab apple</name>
    <name type="synonym">Pyrus baccata</name>
    <dbReference type="NCBI Taxonomy" id="106549"/>
    <lineage>
        <taxon>Eukaryota</taxon>
        <taxon>Viridiplantae</taxon>
        <taxon>Streptophyta</taxon>
        <taxon>Embryophyta</taxon>
        <taxon>Tracheophyta</taxon>
        <taxon>Spermatophyta</taxon>
        <taxon>Magnoliopsida</taxon>
        <taxon>eudicotyledons</taxon>
        <taxon>Gunneridae</taxon>
        <taxon>Pentapetalae</taxon>
        <taxon>rosids</taxon>
        <taxon>fabids</taxon>
        <taxon>Rosales</taxon>
        <taxon>Rosaceae</taxon>
        <taxon>Amygdaloideae</taxon>
        <taxon>Maleae</taxon>
        <taxon>Malus</taxon>
    </lineage>
</organism>